<evidence type="ECO:0000313" key="10">
    <source>
        <dbReference type="EMBL" id="EGC16356.1"/>
    </source>
</evidence>
<dbReference type="InterPro" id="IPR030922">
    <property type="entry name" value="LptF"/>
</dbReference>
<evidence type="ECO:0000256" key="6">
    <source>
        <dbReference type="ARBA" id="ARBA00022692"/>
    </source>
</evidence>
<evidence type="ECO:0000256" key="2">
    <source>
        <dbReference type="ARBA" id="ARBA00014213"/>
    </source>
</evidence>
<feature type="transmembrane region" description="Helical" evidence="9">
    <location>
        <begin position="269"/>
        <end position="287"/>
    </location>
</feature>
<accession>F0F256</accession>
<feature type="transmembrane region" description="Helical" evidence="9">
    <location>
        <begin position="12"/>
        <end position="32"/>
    </location>
</feature>
<evidence type="ECO:0000256" key="3">
    <source>
        <dbReference type="ARBA" id="ARBA00022448"/>
    </source>
</evidence>
<proteinExistence type="predicted"/>
<feature type="transmembrane region" description="Helical" evidence="9">
    <location>
        <begin position="328"/>
        <end position="349"/>
    </location>
</feature>
<dbReference type="PANTHER" id="PTHR33529:SF7">
    <property type="entry name" value="LIPOPOLYSACCHARIDE EXPORT SYSTEM PERMEASE PROTEIN LPTF"/>
    <property type="match status" value="1"/>
</dbReference>
<organism evidence="10 11">
    <name type="scientific">Kingella denitrificans ATCC 33394</name>
    <dbReference type="NCBI Taxonomy" id="888741"/>
    <lineage>
        <taxon>Bacteria</taxon>
        <taxon>Pseudomonadati</taxon>
        <taxon>Pseudomonadota</taxon>
        <taxon>Betaproteobacteria</taxon>
        <taxon>Neisseriales</taxon>
        <taxon>Neisseriaceae</taxon>
        <taxon>Kingella</taxon>
    </lineage>
</organism>
<dbReference type="GO" id="GO:0043190">
    <property type="term" value="C:ATP-binding cassette (ABC) transporter complex"/>
    <property type="evidence" value="ECO:0007669"/>
    <property type="project" value="InterPro"/>
</dbReference>
<dbReference type="HOGENOM" id="CLU_028799_0_0_4"/>
<keyword evidence="3" id="KW-0813">Transport</keyword>
<name>F0F256_9NEIS</name>
<evidence type="ECO:0000256" key="4">
    <source>
        <dbReference type="ARBA" id="ARBA00022475"/>
    </source>
</evidence>
<keyword evidence="6 9" id="KW-0812">Transmembrane</keyword>
<dbReference type="RefSeq" id="WP_003784351.1">
    <property type="nucleotide sequence ID" value="NZ_GL870929.1"/>
</dbReference>
<comment type="caution">
    <text evidence="10">The sequence shown here is derived from an EMBL/GenBank/DDBJ whole genome shotgun (WGS) entry which is preliminary data.</text>
</comment>
<evidence type="ECO:0000313" key="11">
    <source>
        <dbReference type="Proteomes" id="UP000004088"/>
    </source>
</evidence>
<keyword evidence="11" id="KW-1185">Reference proteome</keyword>
<dbReference type="GO" id="GO:0055085">
    <property type="term" value="P:transmembrane transport"/>
    <property type="evidence" value="ECO:0007669"/>
    <property type="project" value="InterPro"/>
</dbReference>
<keyword evidence="4" id="KW-1003">Cell membrane</keyword>
<comment type="subcellular location">
    <subcellularLocation>
        <location evidence="1">Cell inner membrane</location>
        <topology evidence="1">Multi-pass membrane protein</topology>
    </subcellularLocation>
</comment>
<evidence type="ECO:0000256" key="9">
    <source>
        <dbReference type="SAM" id="Phobius"/>
    </source>
</evidence>
<dbReference type="AlphaFoldDB" id="F0F256"/>
<dbReference type="NCBIfam" id="TIGR04407">
    <property type="entry name" value="LptF_YjgP"/>
    <property type="match status" value="1"/>
</dbReference>
<dbReference type="EMBL" id="AEWV01000042">
    <property type="protein sequence ID" value="EGC16356.1"/>
    <property type="molecule type" value="Genomic_DNA"/>
</dbReference>
<gene>
    <name evidence="10" type="ORF">HMPREF9098_2191</name>
</gene>
<protein>
    <recommendedName>
        <fullName evidence="2">Lipopolysaccharide export system permease protein LptF</fullName>
    </recommendedName>
</protein>
<keyword evidence="7 9" id="KW-1133">Transmembrane helix</keyword>
<dbReference type="InterPro" id="IPR005495">
    <property type="entry name" value="LptG/LptF_permease"/>
</dbReference>
<keyword evidence="8 9" id="KW-0472">Membrane</keyword>
<evidence type="ECO:0000256" key="8">
    <source>
        <dbReference type="ARBA" id="ARBA00023136"/>
    </source>
</evidence>
<feature type="transmembrane region" description="Helical" evidence="9">
    <location>
        <begin position="52"/>
        <end position="76"/>
    </location>
</feature>
<dbReference type="GO" id="GO:0015920">
    <property type="term" value="P:lipopolysaccharide transport"/>
    <property type="evidence" value="ECO:0007669"/>
    <property type="project" value="TreeGrafter"/>
</dbReference>
<dbReference type="STRING" id="888741.HMPREF9098_2191"/>
<sequence>MIYQRQFLKETTITAIAVFVVILAILVFTQGITLLGRAAGGNVAIDAVGTLIGFWVLNLAPLLLVLTAYISTLTVLTRYWRDSEMAIWLSSGLGLRQWVKPVMTFALPLMLLIAVLQIFVLPWAELRSREYAELLKQKQNLSLVEQGKFTELGKKNGRIYFVEQFDAHAGQLNHLFLREIGDDGKNQVIFAESGQFTLEGSDQHRTLVLHNGYRYLGNAGQGDFEQIAFKELRLATNTTPKLANPIDHRNTIPTIQLLRSKDPVHQAELMWRISLPITVVVLCWLAIPISYFNPRSGNSYHVLVAVGFFLVYQNSLTWVYGAMKSGKISFWPALLSVHGLTILCAWLLMRVRSLPAQPFWRAIRRAFAKQGKPT</sequence>
<evidence type="ECO:0000256" key="1">
    <source>
        <dbReference type="ARBA" id="ARBA00004429"/>
    </source>
</evidence>
<feature type="transmembrane region" description="Helical" evidence="9">
    <location>
        <begin position="105"/>
        <end position="124"/>
    </location>
</feature>
<dbReference type="PANTHER" id="PTHR33529">
    <property type="entry name" value="SLR0882 PROTEIN-RELATED"/>
    <property type="match status" value="1"/>
</dbReference>
<evidence type="ECO:0000256" key="7">
    <source>
        <dbReference type="ARBA" id="ARBA00022989"/>
    </source>
</evidence>
<feature type="transmembrane region" description="Helical" evidence="9">
    <location>
        <begin position="299"/>
        <end position="321"/>
    </location>
</feature>
<dbReference type="Proteomes" id="UP000004088">
    <property type="component" value="Unassembled WGS sequence"/>
</dbReference>
<keyword evidence="5" id="KW-0997">Cell inner membrane</keyword>
<dbReference type="Pfam" id="PF03739">
    <property type="entry name" value="LptF_LptG"/>
    <property type="match status" value="1"/>
</dbReference>
<evidence type="ECO:0000256" key="5">
    <source>
        <dbReference type="ARBA" id="ARBA00022519"/>
    </source>
</evidence>
<reference evidence="10 11" key="1">
    <citation type="submission" date="2011-01" db="EMBL/GenBank/DDBJ databases">
        <authorList>
            <person name="Muzny D."/>
            <person name="Qin X."/>
            <person name="Deng J."/>
            <person name="Jiang H."/>
            <person name="Liu Y."/>
            <person name="Qu J."/>
            <person name="Song X.-Z."/>
            <person name="Zhang L."/>
            <person name="Thornton R."/>
            <person name="Coyle M."/>
            <person name="Francisco L."/>
            <person name="Jackson L."/>
            <person name="Javaid M."/>
            <person name="Korchina V."/>
            <person name="Kovar C."/>
            <person name="Mata R."/>
            <person name="Mathew T."/>
            <person name="Ngo R."/>
            <person name="Nguyen L."/>
            <person name="Nguyen N."/>
            <person name="Okwuonu G."/>
            <person name="Ongeri F."/>
            <person name="Pham C."/>
            <person name="Simmons D."/>
            <person name="Wilczek-Boney K."/>
            <person name="Hale W."/>
            <person name="Jakkamsetti A."/>
            <person name="Pham P."/>
            <person name="Ruth R."/>
            <person name="San Lucas F."/>
            <person name="Warren J."/>
            <person name="Zhang J."/>
            <person name="Zhao Z."/>
            <person name="Zhou C."/>
            <person name="Zhu D."/>
            <person name="Lee S."/>
            <person name="Bess C."/>
            <person name="Blankenburg K."/>
            <person name="Forbes L."/>
            <person name="Fu Q."/>
            <person name="Gubbala S."/>
            <person name="Hirani K."/>
            <person name="Jayaseelan J.C."/>
            <person name="Lara F."/>
            <person name="Munidasa M."/>
            <person name="Palculict T."/>
            <person name="Patil S."/>
            <person name="Pu L.-L."/>
            <person name="Saada N."/>
            <person name="Tang L."/>
            <person name="Weissenberger G."/>
            <person name="Zhu Y."/>
            <person name="Hemphill L."/>
            <person name="Shang Y."/>
            <person name="Youmans B."/>
            <person name="Ayvaz T."/>
            <person name="Ross M."/>
            <person name="Santibanez J."/>
            <person name="Aqrawi P."/>
            <person name="Gross S."/>
            <person name="Joshi V."/>
            <person name="Fowler G."/>
            <person name="Nazareth L."/>
            <person name="Reid J."/>
            <person name="Worley K."/>
            <person name="Petrosino J."/>
            <person name="Highlander S."/>
            <person name="Gibbs R."/>
        </authorList>
    </citation>
    <scope>NUCLEOTIDE SEQUENCE [LARGE SCALE GENOMIC DNA]</scope>
    <source>
        <strain evidence="10 11">ATCC 33394</strain>
    </source>
</reference>